<evidence type="ECO:0008006" key="3">
    <source>
        <dbReference type="Google" id="ProtNLM"/>
    </source>
</evidence>
<dbReference type="Gene3D" id="1.10.3210.10">
    <property type="entry name" value="Hypothetical protein af1432"/>
    <property type="match status" value="1"/>
</dbReference>
<reference evidence="1 2" key="1">
    <citation type="submission" date="2018-06" db="EMBL/GenBank/DDBJ databases">
        <title>Genomic Encyclopedia of Archaeal and Bacterial Type Strains, Phase II (KMG-II): from individual species to whole genera.</title>
        <authorList>
            <person name="Goeker M."/>
        </authorList>
    </citation>
    <scope>NUCLEOTIDE SEQUENCE [LARGE SCALE GENOMIC DNA]</scope>
    <source>
        <strain evidence="1 2">DSM 25663</strain>
    </source>
</reference>
<accession>A0A328YI27</accession>
<dbReference type="Proteomes" id="UP000248840">
    <property type="component" value="Unassembled WGS sequence"/>
</dbReference>
<protein>
    <recommendedName>
        <fullName evidence="3">HD domain-containing protein</fullName>
    </recommendedName>
</protein>
<comment type="caution">
    <text evidence="1">The sequence shown here is derived from an EMBL/GenBank/DDBJ whole genome shotgun (WGS) entry which is preliminary data.</text>
</comment>
<organism evidence="1 2">
    <name type="scientific">Flavobacterium aciduliphilum</name>
    <dbReference type="NCBI Taxonomy" id="1101402"/>
    <lineage>
        <taxon>Bacteria</taxon>
        <taxon>Pseudomonadati</taxon>
        <taxon>Bacteroidota</taxon>
        <taxon>Flavobacteriia</taxon>
        <taxon>Flavobacteriales</taxon>
        <taxon>Flavobacteriaceae</taxon>
        <taxon>Flavobacterium</taxon>
    </lineage>
</organism>
<dbReference type="SUPFAM" id="SSF109604">
    <property type="entry name" value="HD-domain/PDEase-like"/>
    <property type="match status" value="1"/>
</dbReference>
<evidence type="ECO:0000313" key="1">
    <source>
        <dbReference type="EMBL" id="RAR73748.1"/>
    </source>
</evidence>
<evidence type="ECO:0000313" key="2">
    <source>
        <dbReference type="Proteomes" id="UP000248840"/>
    </source>
</evidence>
<name>A0A328YI27_9FLAO</name>
<keyword evidence="2" id="KW-1185">Reference proteome</keyword>
<gene>
    <name evidence="1" type="ORF">CLV55_10367</name>
</gene>
<proteinExistence type="predicted"/>
<dbReference type="EMBL" id="QLSZ01000003">
    <property type="protein sequence ID" value="RAR73748.1"/>
    <property type="molecule type" value="Genomic_DNA"/>
</dbReference>
<dbReference type="AlphaFoldDB" id="A0A328YI27"/>
<sequence>MTTYTITFAQNYFKMIPPQLNNAFTVFKEDIAPIYRKHEETFDLESHHGRFHILRCLLLADSLYCYYESNAITLYIEKSYYAIMYHDAMRGDNGIDEWELDSAYCCYKYLINKGFEHHFSSTVSNIILKADETNLEEQILYDVDVLDYNRFFYIPEERHLFKDYKLKFAGPNDITGCNDLEARNKMIQLAQDLVEFSETLAIETETEQLIKTLSEYYLKIKPW</sequence>